<comment type="similarity">
    <text evidence="3">Belongs to the FAD-dependent oxidoreductase family.</text>
</comment>
<dbReference type="Gene3D" id="3.50.50.60">
    <property type="entry name" value="FAD/NAD(P)-binding domain"/>
    <property type="match status" value="2"/>
</dbReference>
<dbReference type="PRINTS" id="PR00368">
    <property type="entry name" value="FADPNR"/>
</dbReference>
<dbReference type="PANTHER" id="PTHR43429">
    <property type="entry name" value="PYRIDINE NUCLEOTIDE-DISULFIDE OXIDOREDUCTASE DOMAIN-CONTAINING"/>
    <property type="match status" value="1"/>
</dbReference>
<evidence type="ECO:0000256" key="7">
    <source>
        <dbReference type="ARBA" id="ARBA00023002"/>
    </source>
</evidence>
<dbReference type="KEGG" id="slac:SKTS_14210"/>
<protein>
    <submittedName>
        <fullName evidence="11">Pyridine nucleotide-disulfide oxidoreductase</fullName>
    </submittedName>
</protein>
<dbReference type="SUPFAM" id="SSF51905">
    <property type="entry name" value="FAD/NAD(P)-binding domain"/>
    <property type="match status" value="1"/>
</dbReference>
<comment type="subcellular location">
    <subcellularLocation>
        <location evidence="2">Cytoplasm</location>
    </subcellularLocation>
</comment>
<dbReference type="Pfam" id="PF18113">
    <property type="entry name" value="Rbx_binding"/>
    <property type="match status" value="1"/>
</dbReference>
<reference evidence="12" key="1">
    <citation type="submission" date="2020-03" db="EMBL/GenBank/DDBJ databases">
        <title>Complete genome sequence of sulfur-oxidizing bacterium skT11.</title>
        <authorList>
            <person name="Kanda M."/>
            <person name="Kojima H."/>
            <person name="Fukui M."/>
        </authorList>
    </citation>
    <scope>NUCLEOTIDE SEQUENCE [LARGE SCALE GENOMIC DNA]</scope>
    <source>
        <strain evidence="12">skT11</strain>
    </source>
</reference>
<evidence type="ECO:0000313" key="11">
    <source>
        <dbReference type="EMBL" id="BCB26535.1"/>
    </source>
</evidence>
<dbReference type="PANTHER" id="PTHR43429:SF3">
    <property type="entry name" value="NITRITE REDUCTASE [NAD(P)H]"/>
    <property type="match status" value="1"/>
</dbReference>
<name>A0A6F8VCP8_9PROT</name>
<comment type="cofactor">
    <cofactor evidence="1">
        <name>FAD</name>
        <dbReference type="ChEBI" id="CHEBI:57692"/>
    </cofactor>
</comment>
<evidence type="ECO:0000256" key="4">
    <source>
        <dbReference type="ARBA" id="ARBA00022490"/>
    </source>
</evidence>
<keyword evidence="6" id="KW-0274">FAD</keyword>
<dbReference type="InterPro" id="IPR023753">
    <property type="entry name" value="FAD/NAD-binding_dom"/>
</dbReference>
<dbReference type="PRINTS" id="PR00411">
    <property type="entry name" value="PNDRDTASEI"/>
</dbReference>
<sequence>MNPLIIIGTGLAGYTLAREWRKLDTTTPLHLLTADDGSFYSKPMLSNALNGKKTAQQLATKSAMQMAQELNAEITPHASISAIDAAQRSITVNGRSMAYSSLVLALGADPIRLPLQGDGADAVMSVNDLGDYARFRAALEGKQHVAILGAGLIGCEFANDLLAAGYRVDIVDPGDRPLSTLLPAEASAQLQNALGELGVSWHFGTKAEKVERTENGLRLTLSDGSALDADVVLSAIGLRARTALAASAALDIKRGIVVDDQLKCSADGVYALGDCAEAQGKVLPFVMPLMQQARTLAKVLSGTAAELAYPVMPVVVKTPACPLVVCPPAPGTSGSWQVERTEQGVRGRFVGDAGNLCGFALTGTHTAEKNALAQQIGV</sequence>
<dbReference type="AlphaFoldDB" id="A0A6F8VCP8"/>
<evidence type="ECO:0000313" key="12">
    <source>
        <dbReference type="Proteomes" id="UP000502260"/>
    </source>
</evidence>
<dbReference type="Pfam" id="PF07992">
    <property type="entry name" value="Pyr_redox_2"/>
    <property type="match status" value="1"/>
</dbReference>
<dbReference type="Gene3D" id="3.30.390.120">
    <property type="match status" value="1"/>
</dbReference>
<dbReference type="RefSeq" id="WP_173062433.1">
    <property type="nucleotide sequence ID" value="NZ_AP022853.1"/>
</dbReference>
<feature type="domain" description="FAD/NAD(P)-binding" evidence="9">
    <location>
        <begin position="4"/>
        <end position="284"/>
    </location>
</feature>
<gene>
    <name evidence="11" type="primary">rubB</name>
    <name evidence="11" type="ORF">SKTS_14210</name>
</gene>
<evidence type="ECO:0000256" key="8">
    <source>
        <dbReference type="ARBA" id="ARBA00023027"/>
    </source>
</evidence>
<accession>A0A6F8VCP8</accession>
<organism evidence="11 12">
    <name type="scientific">Sulfurimicrobium lacus</name>
    <dbReference type="NCBI Taxonomy" id="2715678"/>
    <lineage>
        <taxon>Bacteria</taxon>
        <taxon>Pseudomonadati</taxon>
        <taxon>Pseudomonadota</taxon>
        <taxon>Betaproteobacteria</taxon>
        <taxon>Nitrosomonadales</taxon>
        <taxon>Sulfuricellaceae</taxon>
        <taxon>Sulfurimicrobium</taxon>
    </lineage>
</organism>
<keyword evidence="7" id="KW-0560">Oxidoreductase</keyword>
<dbReference type="Proteomes" id="UP000502260">
    <property type="component" value="Chromosome"/>
</dbReference>
<dbReference type="InterPro" id="IPR050260">
    <property type="entry name" value="FAD-bd_OxRdtase"/>
</dbReference>
<evidence type="ECO:0000256" key="3">
    <source>
        <dbReference type="ARBA" id="ARBA00006442"/>
    </source>
</evidence>
<feature type="domain" description="Rubredoxin binding" evidence="10">
    <location>
        <begin position="307"/>
        <end position="375"/>
    </location>
</feature>
<keyword evidence="4" id="KW-0963">Cytoplasm</keyword>
<evidence type="ECO:0000256" key="2">
    <source>
        <dbReference type="ARBA" id="ARBA00004496"/>
    </source>
</evidence>
<evidence type="ECO:0000256" key="1">
    <source>
        <dbReference type="ARBA" id="ARBA00001974"/>
    </source>
</evidence>
<proteinExistence type="inferred from homology"/>
<keyword evidence="12" id="KW-1185">Reference proteome</keyword>
<evidence type="ECO:0000259" key="10">
    <source>
        <dbReference type="Pfam" id="PF18113"/>
    </source>
</evidence>
<evidence type="ECO:0000256" key="5">
    <source>
        <dbReference type="ARBA" id="ARBA00022630"/>
    </source>
</evidence>
<keyword evidence="5" id="KW-0285">Flavoprotein</keyword>
<dbReference type="InterPro" id="IPR041364">
    <property type="entry name" value="Rbx-bd"/>
</dbReference>
<dbReference type="InterPro" id="IPR036188">
    <property type="entry name" value="FAD/NAD-bd_sf"/>
</dbReference>
<dbReference type="EMBL" id="AP022853">
    <property type="protein sequence ID" value="BCB26535.1"/>
    <property type="molecule type" value="Genomic_DNA"/>
</dbReference>
<evidence type="ECO:0000259" key="9">
    <source>
        <dbReference type="Pfam" id="PF07992"/>
    </source>
</evidence>
<dbReference type="GO" id="GO:0005737">
    <property type="term" value="C:cytoplasm"/>
    <property type="evidence" value="ECO:0007669"/>
    <property type="project" value="UniProtKB-SubCell"/>
</dbReference>
<evidence type="ECO:0000256" key="6">
    <source>
        <dbReference type="ARBA" id="ARBA00022827"/>
    </source>
</evidence>
<dbReference type="GO" id="GO:0016491">
    <property type="term" value="F:oxidoreductase activity"/>
    <property type="evidence" value="ECO:0007669"/>
    <property type="project" value="UniProtKB-KW"/>
</dbReference>
<keyword evidence="8" id="KW-0520">NAD</keyword>